<feature type="compositionally biased region" description="Low complexity" evidence="1">
    <location>
        <begin position="276"/>
        <end position="285"/>
    </location>
</feature>
<feature type="compositionally biased region" description="Basic and acidic residues" evidence="1">
    <location>
        <begin position="298"/>
        <end position="311"/>
    </location>
</feature>
<keyword evidence="3" id="KW-1185">Reference proteome</keyword>
<gene>
    <name evidence="2" type="primary">A01g511650.1_BraROA</name>
    <name evidence="2" type="ORF">IGI04_004245</name>
</gene>
<dbReference type="InterPro" id="IPR029058">
    <property type="entry name" value="AB_hydrolase_fold"/>
</dbReference>
<protein>
    <recommendedName>
        <fullName evidence="4">Serine aminopeptidase S33 domain-containing protein</fullName>
    </recommendedName>
</protein>
<dbReference type="Proteomes" id="UP000823674">
    <property type="component" value="Chromosome A01"/>
</dbReference>
<feature type="compositionally biased region" description="Basic and acidic residues" evidence="1">
    <location>
        <begin position="327"/>
        <end position="371"/>
    </location>
</feature>
<evidence type="ECO:0000256" key="1">
    <source>
        <dbReference type="SAM" id="MobiDB-lite"/>
    </source>
</evidence>
<organism evidence="2 3">
    <name type="scientific">Brassica rapa subsp. trilocularis</name>
    <dbReference type="NCBI Taxonomy" id="1813537"/>
    <lineage>
        <taxon>Eukaryota</taxon>
        <taxon>Viridiplantae</taxon>
        <taxon>Streptophyta</taxon>
        <taxon>Embryophyta</taxon>
        <taxon>Tracheophyta</taxon>
        <taxon>Spermatophyta</taxon>
        <taxon>Magnoliopsida</taxon>
        <taxon>eudicotyledons</taxon>
        <taxon>Gunneridae</taxon>
        <taxon>Pentapetalae</taxon>
        <taxon>rosids</taxon>
        <taxon>malvids</taxon>
        <taxon>Brassicales</taxon>
        <taxon>Brassicaceae</taxon>
        <taxon>Brassiceae</taxon>
        <taxon>Brassica</taxon>
    </lineage>
</organism>
<proteinExistence type="predicted"/>
<evidence type="ECO:0000313" key="2">
    <source>
        <dbReference type="EMBL" id="KAG5416678.1"/>
    </source>
</evidence>
<evidence type="ECO:0008006" key="4">
    <source>
        <dbReference type="Google" id="ProtNLM"/>
    </source>
</evidence>
<accession>A0ABQ7P0R6</accession>
<evidence type="ECO:0000313" key="3">
    <source>
        <dbReference type="Proteomes" id="UP000823674"/>
    </source>
</evidence>
<dbReference type="SUPFAM" id="SSF53474">
    <property type="entry name" value="alpha/beta-Hydrolases"/>
    <property type="match status" value="1"/>
</dbReference>
<name>A0ABQ7P0R6_BRACM</name>
<dbReference type="Gene3D" id="3.40.50.1820">
    <property type="entry name" value="alpha/beta hydrolase"/>
    <property type="match status" value="1"/>
</dbReference>
<comment type="caution">
    <text evidence="2">The sequence shown here is derived from an EMBL/GenBank/DDBJ whole genome shotgun (WGS) entry which is preliminary data.</text>
</comment>
<dbReference type="PANTHER" id="PTHR12277:SF158">
    <property type="entry name" value="ALPHA_BETA-HYDROLASES SUPERFAMILY PROTEIN"/>
    <property type="match status" value="1"/>
</dbReference>
<reference evidence="2 3" key="1">
    <citation type="submission" date="2021-03" db="EMBL/GenBank/DDBJ databases">
        <authorList>
            <person name="King G.J."/>
            <person name="Bancroft I."/>
            <person name="Baten A."/>
            <person name="Bloomfield J."/>
            <person name="Borpatragohain P."/>
            <person name="He Z."/>
            <person name="Irish N."/>
            <person name="Irwin J."/>
            <person name="Liu K."/>
            <person name="Mauleon R.P."/>
            <person name="Moore J."/>
            <person name="Morris R."/>
            <person name="Ostergaard L."/>
            <person name="Wang B."/>
            <person name="Wells R."/>
        </authorList>
    </citation>
    <scope>NUCLEOTIDE SEQUENCE [LARGE SCALE GENOMIC DNA]</scope>
    <source>
        <strain evidence="2">R-o-18</strain>
        <tissue evidence="2">Leaf</tissue>
    </source>
</reference>
<feature type="region of interest" description="Disordered" evidence="1">
    <location>
        <begin position="274"/>
        <end position="371"/>
    </location>
</feature>
<dbReference type="PANTHER" id="PTHR12277">
    <property type="entry name" value="ALPHA/BETA HYDROLASE DOMAIN-CONTAINING PROTEIN"/>
    <property type="match status" value="1"/>
</dbReference>
<sequence>MGGVTSSVAAKFAFFPPSPPSYKVVTDELTGLLLLAPFPHRENVEIHKLQTRRGTEIMAMYVRHPMATSTLLYSHGNATDLGQMYELFIELGIHLKVNLMGYDYSGYGQSTGKVWSSYHHQPQPSEHNTYADIEAVYKCLEETYGSKQEDVIFYGQSVGSGPTLHLASRFPLLRAVVLHSPILSGLRVMYAVKKTYWFDIYKNIDKIPYVDCPVLIIHGTSDEIVDCCHGKQLWELCKDKYEPLWVEGGNHCDLEQYPEYMRHLKQFITTVERLPSRSSSSSSGSVRDDGPTRRRSVDRREKPRQSTERKPLPPKSQWKKSSSKLRISFDHHHLDRSRRSLDCHDKTRKSIDHSHQVERGRKSVDRVGSEL</sequence>
<dbReference type="EMBL" id="JADBGQ010000001">
    <property type="protein sequence ID" value="KAG5416678.1"/>
    <property type="molecule type" value="Genomic_DNA"/>
</dbReference>